<gene>
    <name evidence="3" type="ORF">GMARGA_LOCUS3445</name>
</gene>
<dbReference type="EMBL" id="CAJVQB010001233">
    <property type="protein sequence ID" value="CAG8527160.1"/>
    <property type="molecule type" value="Genomic_DNA"/>
</dbReference>
<evidence type="ECO:0000313" key="3">
    <source>
        <dbReference type="EMBL" id="CAG8527160.1"/>
    </source>
</evidence>
<feature type="region of interest" description="Disordered" evidence="2">
    <location>
        <begin position="1"/>
        <end position="25"/>
    </location>
</feature>
<dbReference type="InterPro" id="IPR038356">
    <property type="entry name" value="Tma16_sf"/>
</dbReference>
<comment type="caution">
    <text evidence="3">The sequence shown here is derived from an EMBL/GenBank/DDBJ whole genome shotgun (WGS) entry which is preliminary data.</text>
</comment>
<name>A0ABM8W534_GIGMA</name>
<comment type="similarity">
    <text evidence="1">Belongs to the TMA16 family.</text>
</comment>
<dbReference type="InterPro" id="IPR021346">
    <property type="entry name" value="Tma16"/>
</dbReference>
<dbReference type="PANTHER" id="PTHR13349">
    <property type="entry name" value="TRANSLATION MACHINERY-ASSOCIATED PROTEIN 16"/>
    <property type="match status" value="1"/>
</dbReference>
<organism evidence="3 4">
    <name type="scientific">Gigaspora margarita</name>
    <dbReference type="NCBI Taxonomy" id="4874"/>
    <lineage>
        <taxon>Eukaryota</taxon>
        <taxon>Fungi</taxon>
        <taxon>Fungi incertae sedis</taxon>
        <taxon>Mucoromycota</taxon>
        <taxon>Glomeromycotina</taxon>
        <taxon>Glomeromycetes</taxon>
        <taxon>Diversisporales</taxon>
        <taxon>Gigasporaceae</taxon>
        <taxon>Gigaspora</taxon>
    </lineage>
</organism>
<evidence type="ECO:0000256" key="2">
    <source>
        <dbReference type="SAM" id="MobiDB-lite"/>
    </source>
</evidence>
<dbReference type="Proteomes" id="UP000789901">
    <property type="component" value="Unassembled WGS sequence"/>
</dbReference>
<evidence type="ECO:0000256" key="1">
    <source>
        <dbReference type="ARBA" id="ARBA00034127"/>
    </source>
</evidence>
<dbReference type="PANTHER" id="PTHR13349:SF2">
    <property type="entry name" value="TRANSLATION MACHINERY-ASSOCIATED PROTEIN 16"/>
    <property type="match status" value="1"/>
</dbReference>
<dbReference type="Gene3D" id="1.20.1440.170">
    <property type="entry name" value="Translation machinery-associated protein 16-like"/>
    <property type="match status" value="1"/>
</dbReference>
<dbReference type="Pfam" id="PF11176">
    <property type="entry name" value="Tma16"/>
    <property type="match status" value="1"/>
</dbReference>
<sequence>MVIINNDNNQNQQKKDNPNNKKKTLKQIKKKYSVIHPSSRKAAQLQRAFLRKDRLDKTKLRRYSESVRPIVDRILWFKYALDDSLPCATKADIYDLIEMYISRNDDELSKLKSLKINGAVRPKTVKEDLIEALKLKEQKEYIEGFEIPDLMNAKNVKILREWDGDPNSLSRIKLIRVEDPKNAMDLKATVANLKKMKLDKGSDKSQGEKTTKAMELDPDIIIKN</sequence>
<evidence type="ECO:0000313" key="4">
    <source>
        <dbReference type="Proteomes" id="UP000789901"/>
    </source>
</evidence>
<accession>A0ABM8W534</accession>
<reference evidence="3 4" key="1">
    <citation type="submission" date="2021-06" db="EMBL/GenBank/DDBJ databases">
        <authorList>
            <person name="Kallberg Y."/>
            <person name="Tangrot J."/>
            <person name="Rosling A."/>
        </authorList>
    </citation>
    <scope>NUCLEOTIDE SEQUENCE [LARGE SCALE GENOMIC DNA]</scope>
    <source>
        <strain evidence="3 4">120-4 pot B 10/14</strain>
    </source>
</reference>
<protein>
    <submittedName>
        <fullName evidence="3">34432_t:CDS:1</fullName>
    </submittedName>
</protein>
<feature type="region of interest" description="Disordered" evidence="2">
    <location>
        <begin position="199"/>
        <end position="218"/>
    </location>
</feature>
<keyword evidence="4" id="KW-1185">Reference proteome</keyword>
<feature type="compositionally biased region" description="Low complexity" evidence="2">
    <location>
        <begin position="1"/>
        <end position="12"/>
    </location>
</feature>
<proteinExistence type="inferred from homology"/>